<reference evidence="6" key="1">
    <citation type="journal article" date="2016" name="Sci. Rep.">
        <title>Horizontal Gene Transfer of Pectinases from Bacteria Preceded the Diversification of Stick and Leaf Insects.</title>
        <authorList>
            <person name="Shelomi M."/>
            <person name="Danchin E.G."/>
            <person name="Heckel D."/>
            <person name="Wipfler B."/>
            <person name="Bradler S."/>
            <person name="Zhou X."/>
            <person name="Pauchet Y."/>
        </authorList>
    </citation>
    <scope>NUCLEOTIDE SEQUENCE</scope>
    <source>
        <strain evidence="6">ETI9-2</strain>
        <tissue evidence="6">Midgut</tissue>
    </source>
</reference>
<dbReference type="Gene3D" id="2.160.20.10">
    <property type="entry name" value="Single-stranded right-handed beta-helix, Pectin lyase-like"/>
    <property type="match status" value="1"/>
</dbReference>
<dbReference type="InterPro" id="IPR051801">
    <property type="entry name" value="GH28_Enzymes"/>
</dbReference>
<feature type="signal peptide" evidence="5">
    <location>
        <begin position="1"/>
        <end position="23"/>
    </location>
</feature>
<evidence type="ECO:0000256" key="3">
    <source>
        <dbReference type="ARBA" id="ARBA00023295"/>
    </source>
</evidence>
<evidence type="ECO:0000256" key="5">
    <source>
        <dbReference type="SAM" id="SignalP"/>
    </source>
</evidence>
<feature type="chain" id="PRO_5008249609" evidence="5">
    <location>
        <begin position="24"/>
        <end position="414"/>
    </location>
</feature>
<proteinExistence type="evidence at transcript level"/>
<organism evidence="6">
    <name type="scientific">Extatosoma tiaratum</name>
    <name type="common">Giant prickly stick insect</name>
    <name type="synonym">Phasma tiaratum</name>
    <dbReference type="NCBI Taxonomy" id="7024"/>
    <lineage>
        <taxon>Eukaryota</taxon>
        <taxon>Metazoa</taxon>
        <taxon>Ecdysozoa</taxon>
        <taxon>Arthropoda</taxon>
        <taxon>Hexapoda</taxon>
        <taxon>Insecta</taxon>
        <taxon>Pterygota</taxon>
        <taxon>Neoptera</taxon>
        <taxon>Polyneoptera</taxon>
        <taxon>Phasmatodea</taxon>
        <taxon>Verophasmatodea</taxon>
        <taxon>Anareolatae</taxon>
        <taxon>Phasmatidae</taxon>
        <taxon>Tropidoderinae</taxon>
        <taxon>Extatosoma</taxon>
    </lineage>
</organism>
<keyword evidence="5" id="KW-0732">Signal</keyword>
<protein>
    <submittedName>
        <fullName evidence="6">Glycoside hydrolase family 28</fullName>
    </submittedName>
</protein>
<dbReference type="InterPro" id="IPR012334">
    <property type="entry name" value="Pectin_lyas_fold"/>
</dbReference>
<dbReference type="EMBL" id="KT921924">
    <property type="protein sequence ID" value="ANJ43597.1"/>
    <property type="molecule type" value="mRNA"/>
</dbReference>
<dbReference type="AlphaFoldDB" id="A0A191XSZ0"/>
<evidence type="ECO:0000313" key="6">
    <source>
        <dbReference type="EMBL" id="ANJ43597.1"/>
    </source>
</evidence>
<evidence type="ECO:0000256" key="1">
    <source>
        <dbReference type="ARBA" id="ARBA00008834"/>
    </source>
</evidence>
<dbReference type="PANTHER" id="PTHR31339:SF9">
    <property type="entry name" value="PLASMIN AND FIBRONECTIN-BINDING PROTEIN A"/>
    <property type="match status" value="1"/>
</dbReference>
<comment type="similarity">
    <text evidence="1 4">Belongs to the glycosyl hydrolase 28 family.</text>
</comment>
<dbReference type="Pfam" id="PF00295">
    <property type="entry name" value="Glyco_hydro_28"/>
    <property type="match status" value="1"/>
</dbReference>
<dbReference type="GO" id="GO:0004650">
    <property type="term" value="F:polygalacturonase activity"/>
    <property type="evidence" value="ECO:0007669"/>
    <property type="project" value="InterPro"/>
</dbReference>
<dbReference type="InterPro" id="IPR006626">
    <property type="entry name" value="PbH1"/>
</dbReference>
<dbReference type="GO" id="GO:0005975">
    <property type="term" value="P:carbohydrate metabolic process"/>
    <property type="evidence" value="ECO:0007669"/>
    <property type="project" value="InterPro"/>
</dbReference>
<dbReference type="PANTHER" id="PTHR31339">
    <property type="entry name" value="PECTIN LYASE-RELATED"/>
    <property type="match status" value="1"/>
</dbReference>
<dbReference type="InterPro" id="IPR000743">
    <property type="entry name" value="Glyco_hydro_28"/>
</dbReference>
<dbReference type="InterPro" id="IPR011050">
    <property type="entry name" value="Pectin_lyase_fold/virulence"/>
</dbReference>
<evidence type="ECO:0000256" key="4">
    <source>
        <dbReference type="RuleBase" id="RU361169"/>
    </source>
</evidence>
<keyword evidence="2 4" id="KW-0378">Hydrolase</keyword>
<dbReference type="SMART" id="SM00710">
    <property type="entry name" value="PbH1"/>
    <property type="match status" value="5"/>
</dbReference>
<evidence type="ECO:0000256" key="2">
    <source>
        <dbReference type="ARBA" id="ARBA00022801"/>
    </source>
</evidence>
<name>A0A191XSZ0_EXTTI</name>
<dbReference type="SUPFAM" id="SSF51126">
    <property type="entry name" value="Pectin lyase-like"/>
    <property type="match status" value="1"/>
</dbReference>
<keyword evidence="3 4" id="KW-0326">Glycosidase</keyword>
<accession>A0A191XSZ0</accession>
<sequence>MQQQSLSFLAVITVFASAHVATARDLRNVTEPKNPQSCISLKASGKDDTKIIQKAFDSCTKGKAVALSSGIFYSGPLTIPSGVSLLVEEGVTLRALTDPTLYDLGAKTCGTIDEYGLGCKAFITMHKAKGSGIYGKGTIDGRGGSIMTGHNITWWHLARDAVVVRKNQNNPRLIQINNSVDITIYQITLTNSPFYHLVATETVGFTVWGIKIIAPASALNTDGIDPVGSQNVTIAHCNISTGDDDVAIKALTAPAKHISVLNNHFHRGVGMSIGSECTYGVSDVFISGLTINDTHNGIYIKSNTLRGGHVTNITYENVCITNATSPIHLETNYYHYNGTNTPVYRNITISNVKILTNGTSIIHGLDKSHLIEITLKNVHIPKDSKFSIRNAKITGNFIRDVNGGQCGYAGNINM</sequence>